<keyword evidence="3" id="KW-0548">Nucleotidyltransferase</keyword>
<organism evidence="3 4">
    <name type="scientific">Tanacetum coccineum</name>
    <dbReference type="NCBI Taxonomy" id="301880"/>
    <lineage>
        <taxon>Eukaryota</taxon>
        <taxon>Viridiplantae</taxon>
        <taxon>Streptophyta</taxon>
        <taxon>Embryophyta</taxon>
        <taxon>Tracheophyta</taxon>
        <taxon>Spermatophyta</taxon>
        <taxon>Magnoliopsida</taxon>
        <taxon>eudicotyledons</taxon>
        <taxon>Gunneridae</taxon>
        <taxon>Pentapetalae</taxon>
        <taxon>asterids</taxon>
        <taxon>campanulids</taxon>
        <taxon>Asterales</taxon>
        <taxon>Asteraceae</taxon>
        <taxon>Asteroideae</taxon>
        <taxon>Anthemideae</taxon>
        <taxon>Anthemidinae</taxon>
        <taxon>Tanacetum</taxon>
    </lineage>
</organism>
<proteinExistence type="predicted"/>
<keyword evidence="3" id="KW-0808">Transferase</keyword>
<dbReference type="EMBL" id="BQNB010009996">
    <property type="protein sequence ID" value="GJS71297.1"/>
    <property type="molecule type" value="Genomic_DNA"/>
</dbReference>
<dbReference type="InterPro" id="IPR005162">
    <property type="entry name" value="Retrotrans_gag_dom"/>
</dbReference>
<protein>
    <submittedName>
        <fullName evidence="3">Reverse transcriptase domain-containing protein</fullName>
    </submittedName>
</protein>
<keyword evidence="3" id="KW-0695">RNA-directed DNA polymerase</keyword>
<evidence type="ECO:0000256" key="1">
    <source>
        <dbReference type="SAM" id="MobiDB-lite"/>
    </source>
</evidence>
<sequence length="650" mass="74198">MADHLRPMEELLRIPIVGIENAIVVPAVLADEFELKAELLDFVSNNPFFGLENDDPHSHIKRFYQITRTLRLNQVPDDVVKELRKEITNFQQVFGETFTEAWERFKDLLRKCPHHEFSLLHQIDFFYNGFCQSDQDSLNTAAGGNLMTRTTQDTLTIIENKARVRTCRNKPQLSSSGATSTQIDAITVLTKQVETLEYHFASMRENYDHNQETSNQLMQNQMGQMEEIFQERQSCVLPSNTNPPAELKVITSTNGLTLDGSFLSHSNFLKKDQEPKTITEVVEIASTKSTPLVPPPETPPLSASKPEEDPKRNPYQPPIPYPCWLQVENFQVLENPTGRVDHFVYRIDIVDSLSGSPTLSLDFIVESLSPSLIPSREIDLLLEETDAFLSLDDSIPPGIDNGIYDSKGDILFLDELLNVEILRDLPPKELKDDEPSTTKGTDTFLMEDEEIKLNPFKDIDDSIPIPRVSVTPLDSLDSFFDSYDTTYTNPSELDYEYTLNYDNPIFNTQNEHCDEPETETIIDEVHSTVQIPPLFEELTSDKSMQDIILHRIRHGMVNSSRLSFYLDLLFLEDNFRSLSSDSFELGDQNVVFDPGIFFINGVFSFSRKTLYLLSDNFIFDKCHILREISLMTESSVSFHPKDKEIQGESS</sequence>
<gene>
    <name evidence="3" type="ORF">Tco_0704138</name>
</gene>
<dbReference type="PANTHER" id="PTHR33223">
    <property type="entry name" value="CCHC-TYPE DOMAIN-CONTAINING PROTEIN"/>
    <property type="match status" value="1"/>
</dbReference>
<dbReference type="GO" id="GO:0003964">
    <property type="term" value="F:RNA-directed DNA polymerase activity"/>
    <property type="evidence" value="ECO:0007669"/>
    <property type="project" value="UniProtKB-KW"/>
</dbReference>
<reference evidence="3" key="2">
    <citation type="submission" date="2022-01" db="EMBL/GenBank/DDBJ databases">
        <authorList>
            <person name="Yamashiro T."/>
            <person name="Shiraishi A."/>
            <person name="Satake H."/>
            <person name="Nakayama K."/>
        </authorList>
    </citation>
    <scope>NUCLEOTIDE SEQUENCE</scope>
</reference>
<accession>A0ABQ4Y1Q0</accession>
<dbReference type="Pfam" id="PF03732">
    <property type="entry name" value="Retrotrans_gag"/>
    <property type="match status" value="1"/>
</dbReference>
<evidence type="ECO:0000313" key="3">
    <source>
        <dbReference type="EMBL" id="GJS71297.1"/>
    </source>
</evidence>
<dbReference type="PANTHER" id="PTHR33223:SF11">
    <property type="entry name" value="ELEMENT PROTEIN, PUTATIVE-RELATED"/>
    <property type="match status" value="1"/>
</dbReference>
<reference evidence="3" key="1">
    <citation type="journal article" date="2022" name="Int. J. Mol. Sci.">
        <title>Draft Genome of Tanacetum Coccineum: Genomic Comparison of Closely Related Tanacetum-Family Plants.</title>
        <authorList>
            <person name="Yamashiro T."/>
            <person name="Shiraishi A."/>
            <person name="Nakayama K."/>
            <person name="Satake H."/>
        </authorList>
    </citation>
    <scope>NUCLEOTIDE SEQUENCE</scope>
</reference>
<feature type="region of interest" description="Disordered" evidence="1">
    <location>
        <begin position="287"/>
        <end position="315"/>
    </location>
</feature>
<dbReference type="Proteomes" id="UP001151760">
    <property type="component" value="Unassembled WGS sequence"/>
</dbReference>
<feature type="domain" description="Retrotransposon gag" evidence="2">
    <location>
        <begin position="58"/>
        <end position="129"/>
    </location>
</feature>
<comment type="caution">
    <text evidence="3">The sequence shown here is derived from an EMBL/GenBank/DDBJ whole genome shotgun (WGS) entry which is preliminary data.</text>
</comment>
<name>A0ABQ4Y1Q0_9ASTR</name>
<keyword evidence="4" id="KW-1185">Reference proteome</keyword>
<evidence type="ECO:0000313" key="4">
    <source>
        <dbReference type="Proteomes" id="UP001151760"/>
    </source>
</evidence>
<evidence type="ECO:0000259" key="2">
    <source>
        <dbReference type="Pfam" id="PF03732"/>
    </source>
</evidence>